<dbReference type="InterPro" id="IPR001611">
    <property type="entry name" value="Leu-rich_rpt"/>
</dbReference>
<dbReference type="GO" id="GO:0043812">
    <property type="term" value="F:phosphatidylinositol-4-phosphate phosphatase activity"/>
    <property type="evidence" value="ECO:0007669"/>
    <property type="project" value="TreeGrafter"/>
</dbReference>
<keyword evidence="4" id="KW-0732">Signal</keyword>
<feature type="region of interest" description="Disordered" evidence="8">
    <location>
        <begin position="10"/>
        <end position="43"/>
    </location>
</feature>
<dbReference type="GO" id="GO:0000398">
    <property type="term" value="P:mRNA splicing, via spliceosome"/>
    <property type="evidence" value="ECO:0007669"/>
    <property type="project" value="InterPro"/>
</dbReference>
<keyword evidence="7" id="KW-0325">Glycoprotein</keyword>
<evidence type="ECO:0000256" key="7">
    <source>
        <dbReference type="ARBA" id="ARBA00023180"/>
    </source>
</evidence>
<dbReference type="GO" id="GO:0016020">
    <property type="term" value="C:membrane"/>
    <property type="evidence" value="ECO:0007669"/>
    <property type="project" value="UniProtKB-SubCell"/>
</dbReference>
<dbReference type="EMBL" id="RDQH01000338">
    <property type="protein sequence ID" value="RXH81859.1"/>
    <property type="molecule type" value="Genomic_DNA"/>
</dbReference>
<evidence type="ECO:0000256" key="1">
    <source>
        <dbReference type="ARBA" id="ARBA00004370"/>
    </source>
</evidence>
<dbReference type="GO" id="GO:0046856">
    <property type="term" value="P:phosphatidylinositol dephosphorylation"/>
    <property type="evidence" value="ECO:0007669"/>
    <property type="project" value="TreeGrafter"/>
</dbReference>
<evidence type="ECO:0000256" key="8">
    <source>
        <dbReference type="SAM" id="MobiDB-lite"/>
    </source>
</evidence>
<dbReference type="InterPro" id="IPR032675">
    <property type="entry name" value="LRR_dom_sf"/>
</dbReference>
<dbReference type="Pfam" id="PF02383">
    <property type="entry name" value="Syja_N"/>
    <property type="match status" value="1"/>
</dbReference>
<dbReference type="PROSITE" id="PS50275">
    <property type="entry name" value="SAC"/>
    <property type="match status" value="1"/>
</dbReference>
<keyword evidence="5" id="KW-0677">Repeat</keyword>
<evidence type="ECO:0000256" key="4">
    <source>
        <dbReference type="ARBA" id="ARBA00022729"/>
    </source>
</evidence>
<evidence type="ECO:0000259" key="9">
    <source>
        <dbReference type="PROSITE" id="PS50275"/>
    </source>
</evidence>
<dbReference type="Pfam" id="PF03660">
    <property type="entry name" value="PHF5"/>
    <property type="match status" value="1"/>
</dbReference>
<dbReference type="Pfam" id="PF00560">
    <property type="entry name" value="LRR_1"/>
    <property type="match status" value="3"/>
</dbReference>
<dbReference type="PANTHER" id="PTHR45662">
    <property type="entry name" value="PHOSPHATIDYLINOSITIDE PHOSPHATASE SAC1"/>
    <property type="match status" value="1"/>
</dbReference>
<gene>
    <name evidence="10" type="ORF">DVH24_036200</name>
</gene>
<evidence type="ECO:0000313" key="11">
    <source>
        <dbReference type="Proteomes" id="UP000290289"/>
    </source>
</evidence>
<evidence type="ECO:0000256" key="6">
    <source>
        <dbReference type="ARBA" id="ARBA00023136"/>
    </source>
</evidence>
<dbReference type="InterPro" id="IPR005345">
    <property type="entry name" value="PHF5"/>
</dbReference>
<organism evidence="10 11">
    <name type="scientific">Malus domestica</name>
    <name type="common">Apple</name>
    <name type="synonym">Pyrus malus</name>
    <dbReference type="NCBI Taxonomy" id="3750"/>
    <lineage>
        <taxon>Eukaryota</taxon>
        <taxon>Viridiplantae</taxon>
        <taxon>Streptophyta</taxon>
        <taxon>Embryophyta</taxon>
        <taxon>Tracheophyta</taxon>
        <taxon>Spermatophyta</taxon>
        <taxon>Magnoliopsida</taxon>
        <taxon>eudicotyledons</taxon>
        <taxon>Gunneridae</taxon>
        <taxon>Pentapetalae</taxon>
        <taxon>rosids</taxon>
        <taxon>fabids</taxon>
        <taxon>Rosales</taxon>
        <taxon>Rosaceae</taxon>
        <taxon>Amygdaloideae</taxon>
        <taxon>Maleae</taxon>
        <taxon>Malus</taxon>
    </lineage>
</organism>
<keyword evidence="11" id="KW-1185">Reference proteome</keyword>
<dbReference type="InterPro" id="IPR013210">
    <property type="entry name" value="LRR_N_plant-typ"/>
</dbReference>
<protein>
    <recommendedName>
        <fullName evidence="9">SAC domain-containing protein</fullName>
    </recommendedName>
</protein>
<dbReference type="AlphaFoldDB" id="A0A498IFP7"/>
<dbReference type="FunFam" id="3.80.10.10:FF:000565">
    <property type="entry name" value="Leucine-rich repeat receptor-like kinase protein FLORAL ORGAN NUMBER1"/>
    <property type="match status" value="1"/>
</dbReference>
<feature type="compositionally biased region" description="Polar residues" evidence="8">
    <location>
        <begin position="21"/>
        <end position="39"/>
    </location>
</feature>
<keyword evidence="6" id="KW-0472">Membrane</keyword>
<dbReference type="InterPro" id="IPR002013">
    <property type="entry name" value="SAC_dom"/>
</dbReference>
<dbReference type="FunFam" id="3.80.10.10:FF:000041">
    <property type="entry name" value="LRR receptor-like serine/threonine-protein kinase ERECTA"/>
    <property type="match status" value="1"/>
</dbReference>
<accession>A0A498IFP7</accession>
<reference evidence="10 11" key="1">
    <citation type="submission" date="2018-10" db="EMBL/GenBank/DDBJ databases">
        <title>A high-quality apple genome assembly.</title>
        <authorList>
            <person name="Hu J."/>
        </authorList>
    </citation>
    <scope>NUCLEOTIDE SEQUENCE [LARGE SCALE GENOMIC DNA]</scope>
    <source>
        <strain evidence="11">cv. HFTH1</strain>
        <tissue evidence="10">Young leaf</tissue>
    </source>
</reference>
<comment type="caution">
    <text evidence="10">The sequence shown here is derived from an EMBL/GenBank/DDBJ whole genome shotgun (WGS) entry which is preliminary data.</text>
</comment>
<dbReference type="Proteomes" id="UP000290289">
    <property type="component" value="Chromosome 12"/>
</dbReference>
<dbReference type="Gene3D" id="3.80.10.10">
    <property type="entry name" value="Ribonuclease Inhibitor"/>
    <property type="match status" value="1"/>
</dbReference>
<comment type="subcellular location">
    <subcellularLocation>
        <location evidence="1">Membrane</location>
    </subcellularLocation>
</comment>
<comment type="similarity">
    <text evidence="2">Belongs to the PHF5 family.</text>
</comment>
<dbReference type="Pfam" id="PF08263">
    <property type="entry name" value="LRRNT_2"/>
    <property type="match status" value="1"/>
</dbReference>
<feature type="domain" description="SAC" evidence="9">
    <location>
        <begin position="172"/>
        <end position="486"/>
    </location>
</feature>
<evidence type="ECO:0000313" key="10">
    <source>
        <dbReference type="EMBL" id="RXH81859.1"/>
    </source>
</evidence>
<keyword evidence="3" id="KW-0433">Leucine-rich repeat</keyword>
<proteinExistence type="inferred from homology"/>
<dbReference type="PANTHER" id="PTHR45662:SF10">
    <property type="entry name" value="PHOSPHOINOSITIDE PHOSPHATASE SAC8"/>
    <property type="match status" value="1"/>
</dbReference>
<evidence type="ECO:0000256" key="5">
    <source>
        <dbReference type="ARBA" id="ARBA00022737"/>
    </source>
</evidence>
<name>A0A498IFP7_MALDO</name>
<evidence type="ECO:0000256" key="3">
    <source>
        <dbReference type="ARBA" id="ARBA00022614"/>
    </source>
</evidence>
<evidence type="ECO:0000256" key="2">
    <source>
        <dbReference type="ARBA" id="ARBA00008626"/>
    </source>
</evidence>
<dbReference type="STRING" id="3750.A0A498IFP7"/>
<dbReference type="SUPFAM" id="SSF52058">
    <property type="entry name" value="L domain-like"/>
    <property type="match status" value="1"/>
</dbReference>
<dbReference type="GO" id="GO:0005783">
    <property type="term" value="C:endoplasmic reticulum"/>
    <property type="evidence" value="ECO:0007669"/>
    <property type="project" value="TreeGrafter"/>
</dbReference>
<sequence>MENLESTYLCAIDPRNRSEPNDQPNHHTNLTSKSPSTLNLGAIQMSPRHPLPSLWTNIAARKFQAVRGAGVAGVSGQVRDQIHRGGAIEPLNGDSSSSVSPSKTSTIYGVARTIRLLAGNYVLVITSRTEVGTYLGFPVYRVTSMRFLSCNEGMKNSTAQEKKDEAYFMALLKTVQSTPGLYFSYETDITLNFQRRCKLVEGWMAKPIWKQADPRFVWNRNLLDELIEYKTAQLKLKGSSATLTIVSRRCTMRLGTRMWRRGANLDGDVANFIEAEQLVETEGFQSSLLQIRGSIPLLWEQIVDLSYKPQLRIITHEQTVICCQRCKSIPFYSFPGFMIQLPCLSSVLNFPIYLQSNVVERHFFFLSQRYGETMAVGLTDKLGDEGQLSTAFSAEMQNLPNVRYVSFDFHHVCGNSNFENLKLLYEQISEQFEKQGAKGHILEEQKGIVRSNCIDYLDRTNVTQSYLAQKSLDAQLQRTGVLDSSESISMFAEDYQTFRACMEFFASCILSFISDHTMSIIKCYPYSQFCCFSVGGARYGKQTFGGIIKDGMSALSRYFFNNFQDGIQQDAMDLISGRYTYLPAASALLIGGLTLTSVTLNKTCEILNPTCSGSKCPTVYVFCSLCWSDCWSSGSVLCMMSTCPESAAFPSPTLLGNESDRLALLDFKKRITEDPLSVISSWNHSIHFCSWVGITCHRATERVLILDLEDKHLVGSIPPSIGNLTRLIEISLGSNKFHGEIPQELGRLCTLESLNLSFNSLGGKIPTNMSHCTQLRVFDLVSNKIIGSIPHQLSSWLSLTALHLTSNHLSGTIPGWIGNFSSLRILELGSNNFQGSIPNELGHITTLKIFYVWDNNLSGMLPSSIYNISSIYGFSVAINQVHGELPPNLGIMLPNLVEFYCGSNNFTGNIPVSLSNASRLQVQICCLSYSIRPHIQCAKGICDECNYGSFQGRCVICRGVGISDAYYCKECTQQEKDKDGCPKIVNLGSAKTDLFYERKKYGFKKNDLAGHVSLSFGKSFCSMNGKSMVSTLELLNVYFNKSF</sequence>